<name>A0A6A6FJU4_9PEZI</name>
<accession>A0A6A6FJU4</accession>
<evidence type="ECO:0000256" key="2">
    <source>
        <dbReference type="ARBA" id="ARBA00010617"/>
    </source>
</evidence>
<dbReference type="GO" id="GO:0004497">
    <property type="term" value="F:monooxygenase activity"/>
    <property type="evidence" value="ECO:0007669"/>
    <property type="project" value="InterPro"/>
</dbReference>
<keyword evidence="7" id="KW-0812">Transmembrane</keyword>
<dbReference type="InterPro" id="IPR001128">
    <property type="entry name" value="Cyt_P450"/>
</dbReference>
<dbReference type="GO" id="GO:0005506">
    <property type="term" value="F:iron ion binding"/>
    <property type="evidence" value="ECO:0007669"/>
    <property type="project" value="InterPro"/>
</dbReference>
<feature type="compositionally biased region" description="Acidic residues" evidence="6">
    <location>
        <begin position="302"/>
        <end position="313"/>
    </location>
</feature>
<feature type="binding site" description="axial binding residue" evidence="5">
    <location>
        <position position="501"/>
    </location>
    <ligand>
        <name>heme</name>
        <dbReference type="ChEBI" id="CHEBI:30413"/>
    </ligand>
    <ligandPart>
        <name>Fe</name>
        <dbReference type="ChEBI" id="CHEBI:18248"/>
    </ligandPart>
</feature>
<dbReference type="AlphaFoldDB" id="A0A6A6FJU4"/>
<dbReference type="GO" id="GO:0016705">
    <property type="term" value="F:oxidoreductase activity, acting on paired donors, with incorporation or reduction of molecular oxygen"/>
    <property type="evidence" value="ECO:0007669"/>
    <property type="project" value="InterPro"/>
</dbReference>
<sequence>MASSLILDVPPSPAVLVALLLVFYLIYTHGFSSARLSHIPGPWYTSHSTLALLYWIFTGSAWSKYGHLCQEYNSNLIRIAPGHLITGSVKTWKKIYSSSSTPSKTSSSSSPSSHPPTSGYPRSDWFNAMRFVPNQDNTLSQRSEKLHASLRAKLASGYSGKEVPSLERDIDTQIRSFIALIERKYLSNFHQQQPIHKPLDFARKSNFFTLDVISSLAFGESFGDLVDDADHYGYLEQMEKGITLINLMAVLPRLYRFLETTRILALVGPSERDDLGLGKAYGVAKEIVGRRFQQRRRGDEGGNGEEEEEEEKPSEDRKDMMGSFFRHGMKRKEVESEVVLQIMAGSDTTATAVRSVMLNVVSCARVYARLMQEITGKIEEGSIGIGEEDVIKDSTARGMKYLQACIKEGLRIAPPVSGLFSHEVPAGGDEVDGYFVPGGTRIGWSTYAMTRNPTLFGPDEHCFRPERWLLREDGGDCESSAKLHEMEQNNEVIFGYGRFKCLGQPVALMELNKIFVELLDCG</sequence>
<dbReference type="InterPro" id="IPR050121">
    <property type="entry name" value="Cytochrome_P450_monoxygenase"/>
</dbReference>
<dbReference type="InterPro" id="IPR002403">
    <property type="entry name" value="Cyt_P450_E_grp-IV"/>
</dbReference>
<feature type="region of interest" description="Disordered" evidence="6">
    <location>
        <begin position="293"/>
        <end position="320"/>
    </location>
</feature>
<evidence type="ECO:0000313" key="8">
    <source>
        <dbReference type="EMBL" id="KAF2213508.1"/>
    </source>
</evidence>
<reference evidence="8" key="1">
    <citation type="journal article" date="2020" name="Stud. Mycol.">
        <title>101 Dothideomycetes genomes: a test case for predicting lifestyles and emergence of pathogens.</title>
        <authorList>
            <person name="Haridas S."/>
            <person name="Albert R."/>
            <person name="Binder M."/>
            <person name="Bloem J."/>
            <person name="Labutti K."/>
            <person name="Salamov A."/>
            <person name="Andreopoulos B."/>
            <person name="Baker S."/>
            <person name="Barry K."/>
            <person name="Bills G."/>
            <person name="Bluhm B."/>
            <person name="Cannon C."/>
            <person name="Castanera R."/>
            <person name="Culley D."/>
            <person name="Daum C."/>
            <person name="Ezra D."/>
            <person name="Gonzalez J."/>
            <person name="Henrissat B."/>
            <person name="Kuo A."/>
            <person name="Liang C."/>
            <person name="Lipzen A."/>
            <person name="Lutzoni F."/>
            <person name="Magnuson J."/>
            <person name="Mondo S."/>
            <person name="Nolan M."/>
            <person name="Ohm R."/>
            <person name="Pangilinan J."/>
            <person name="Park H.-J."/>
            <person name="Ramirez L."/>
            <person name="Alfaro M."/>
            <person name="Sun H."/>
            <person name="Tritt A."/>
            <person name="Yoshinaga Y."/>
            <person name="Zwiers L.-H."/>
            <person name="Turgeon B."/>
            <person name="Goodwin S."/>
            <person name="Spatafora J."/>
            <person name="Crous P."/>
            <person name="Grigoriev I."/>
        </authorList>
    </citation>
    <scope>NUCLEOTIDE SEQUENCE</scope>
    <source>
        <strain evidence="8">SCOH1-5</strain>
    </source>
</reference>
<dbReference type="GO" id="GO:0020037">
    <property type="term" value="F:heme binding"/>
    <property type="evidence" value="ECO:0007669"/>
    <property type="project" value="InterPro"/>
</dbReference>
<evidence type="ECO:0000313" key="9">
    <source>
        <dbReference type="Proteomes" id="UP000799539"/>
    </source>
</evidence>
<keyword evidence="7" id="KW-1133">Transmembrane helix</keyword>
<dbReference type="InterPro" id="IPR036396">
    <property type="entry name" value="Cyt_P450_sf"/>
</dbReference>
<dbReference type="PANTHER" id="PTHR24305">
    <property type="entry name" value="CYTOCHROME P450"/>
    <property type="match status" value="1"/>
</dbReference>
<dbReference type="PANTHER" id="PTHR24305:SF168">
    <property type="entry name" value="P450, PUTATIVE (EUROFUNG)-RELATED"/>
    <property type="match status" value="1"/>
</dbReference>
<feature type="region of interest" description="Disordered" evidence="6">
    <location>
        <begin position="99"/>
        <end position="118"/>
    </location>
</feature>
<keyword evidence="9" id="KW-1185">Reference proteome</keyword>
<comment type="cofactor">
    <cofactor evidence="1 5">
        <name>heme</name>
        <dbReference type="ChEBI" id="CHEBI:30413"/>
    </cofactor>
</comment>
<feature type="compositionally biased region" description="Low complexity" evidence="6">
    <location>
        <begin position="99"/>
        <end position="117"/>
    </location>
</feature>
<evidence type="ECO:0000256" key="7">
    <source>
        <dbReference type="SAM" id="Phobius"/>
    </source>
</evidence>
<evidence type="ECO:0000256" key="1">
    <source>
        <dbReference type="ARBA" id="ARBA00001971"/>
    </source>
</evidence>
<dbReference type="CDD" id="cd11060">
    <property type="entry name" value="CYP57A1-like"/>
    <property type="match status" value="1"/>
</dbReference>
<protein>
    <submittedName>
        <fullName evidence="8">Uncharacterized protein</fullName>
    </submittedName>
</protein>
<dbReference type="PRINTS" id="PR00465">
    <property type="entry name" value="EP450IV"/>
</dbReference>
<keyword evidence="5" id="KW-0349">Heme</keyword>
<gene>
    <name evidence="8" type="ORF">CERZMDRAFT_120796</name>
</gene>
<keyword evidence="3 5" id="KW-0479">Metal-binding</keyword>
<keyword evidence="4 5" id="KW-0408">Iron</keyword>
<evidence type="ECO:0000256" key="3">
    <source>
        <dbReference type="ARBA" id="ARBA00022723"/>
    </source>
</evidence>
<dbReference type="SUPFAM" id="SSF48264">
    <property type="entry name" value="Cytochrome P450"/>
    <property type="match status" value="1"/>
</dbReference>
<evidence type="ECO:0000256" key="4">
    <source>
        <dbReference type="ARBA" id="ARBA00023004"/>
    </source>
</evidence>
<comment type="similarity">
    <text evidence="2">Belongs to the cytochrome P450 family.</text>
</comment>
<dbReference type="EMBL" id="ML992670">
    <property type="protein sequence ID" value="KAF2213508.1"/>
    <property type="molecule type" value="Genomic_DNA"/>
</dbReference>
<proteinExistence type="inferred from homology"/>
<evidence type="ECO:0000256" key="5">
    <source>
        <dbReference type="PIRSR" id="PIRSR602403-1"/>
    </source>
</evidence>
<dbReference type="Gene3D" id="1.10.630.10">
    <property type="entry name" value="Cytochrome P450"/>
    <property type="match status" value="1"/>
</dbReference>
<evidence type="ECO:0000256" key="6">
    <source>
        <dbReference type="SAM" id="MobiDB-lite"/>
    </source>
</evidence>
<dbReference type="Pfam" id="PF00067">
    <property type="entry name" value="p450"/>
    <property type="match status" value="1"/>
</dbReference>
<keyword evidence="7" id="KW-0472">Membrane</keyword>
<dbReference type="Proteomes" id="UP000799539">
    <property type="component" value="Unassembled WGS sequence"/>
</dbReference>
<organism evidence="8 9">
    <name type="scientific">Cercospora zeae-maydis SCOH1-5</name>
    <dbReference type="NCBI Taxonomy" id="717836"/>
    <lineage>
        <taxon>Eukaryota</taxon>
        <taxon>Fungi</taxon>
        <taxon>Dikarya</taxon>
        <taxon>Ascomycota</taxon>
        <taxon>Pezizomycotina</taxon>
        <taxon>Dothideomycetes</taxon>
        <taxon>Dothideomycetidae</taxon>
        <taxon>Mycosphaerellales</taxon>
        <taxon>Mycosphaerellaceae</taxon>
        <taxon>Cercospora</taxon>
    </lineage>
</organism>
<dbReference type="PRINTS" id="PR00385">
    <property type="entry name" value="P450"/>
</dbReference>
<dbReference type="OrthoDB" id="3934656at2759"/>
<feature type="transmembrane region" description="Helical" evidence="7">
    <location>
        <begin position="12"/>
        <end position="31"/>
    </location>
</feature>